<name>A0AAU9LL93_9ASTR</name>
<feature type="compositionally biased region" description="Basic and acidic residues" evidence="1">
    <location>
        <begin position="204"/>
        <end position="217"/>
    </location>
</feature>
<feature type="region of interest" description="Disordered" evidence="1">
    <location>
        <begin position="672"/>
        <end position="713"/>
    </location>
</feature>
<feature type="compositionally biased region" description="Basic and acidic residues" evidence="1">
    <location>
        <begin position="113"/>
        <end position="126"/>
    </location>
</feature>
<feature type="region of interest" description="Disordered" evidence="1">
    <location>
        <begin position="448"/>
        <end position="616"/>
    </location>
</feature>
<feature type="compositionally biased region" description="Low complexity" evidence="1">
    <location>
        <begin position="143"/>
        <end position="158"/>
    </location>
</feature>
<gene>
    <name evidence="2" type="ORF">LVIROSA_LOCUS3018</name>
</gene>
<evidence type="ECO:0000313" key="3">
    <source>
        <dbReference type="Proteomes" id="UP001157418"/>
    </source>
</evidence>
<feature type="compositionally biased region" description="Basic and acidic residues" evidence="1">
    <location>
        <begin position="672"/>
        <end position="692"/>
    </location>
</feature>
<feature type="region of interest" description="Disordered" evidence="1">
    <location>
        <begin position="102"/>
        <end position="436"/>
    </location>
</feature>
<feature type="compositionally biased region" description="Polar residues" evidence="1">
    <location>
        <begin position="592"/>
        <end position="610"/>
    </location>
</feature>
<feature type="compositionally biased region" description="Basic and acidic residues" evidence="1">
    <location>
        <begin position="270"/>
        <end position="286"/>
    </location>
</feature>
<feature type="compositionally biased region" description="Basic and acidic residues" evidence="1">
    <location>
        <begin position="302"/>
        <end position="318"/>
    </location>
</feature>
<organism evidence="2 3">
    <name type="scientific">Lactuca virosa</name>
    <dbReference type="NCBI Taxonomy" id="75947"/>
    <lineage>
        <taxon>Eukaryota</taxon>
        <taxon>Viridiplantae</taxon>
        <taxon>Streptophyta</taxon>
        <taxon>Embryophyta</taxon>
        <taxon>Tracheophyta</taxon>
        <taxon>Spermatophyta</taxon>
        <taxon>Magnoliopsida</taxon>
        <taxon>eudicotyledons</taxon>
        <taxon>Gunneridae</taxon>
        <taxon>Pentapetalae</taxon>
        <taxon>asterids</taxon>
        <taxon>campanulids</taxon>
        <taxon>Asterales</taxon>
        <taxon>Asteraceae</taxon>
        <taxon>Cichorioideae</taxon>
        <taxon>Cichorieae</taxon>
        <taxon>Lactucinae</taxon>
        <taxon>Lactuca</taxon>
    </lineage>
</organism>
<feature type="compositionally biased region" description="Basic and acidic residues" evidence="1">
    <location>
        <begin position="520"/>
        <end position="536"/>
    </location>
</feature>
<reference evidence="2 3" key="1">
    <citation type="submission" date="2022-01" db="EMBL/GenBank/DDBJ databases">
        <authorList>
            <person name="Xiong W."/>
            <person name="Schranz E."/>
        </authorList>
    </citation>
    <scope>NUCLEOTIDE SEQUENCE [LARGE SCALE GENOMIC DNA]</scope>
</reference>
<sequence length="839" mass="89210">MTQENKSEGSEGPNPLSGKRDGADGEDMTPFKKRVRFLSSDDLTEVTNDKTESFGANHDDGTVSSTSDLTEAGEENKKEIIPTQKISACTTCNEEIISASLSQRAISESGDTGNEHGGDGAEKHEEESEELIEHTAAVGGSGSCSQTGTTVSGTTTGQDIEVGRLEEIKEAIMNDGSNGSSAPRREEQSKGDIFYRRRRAKQSSSRDKKPVQDKLTPEGESDNSGDGLQDVVIEENHIQITEGGTKRRVDTCSEDERHEEVQNAATEVGEMSHDDGGERGKDKMVPEGEDDCSGDAPDVFGDDEHIPKVGETKQEDSGVARSPTGPPIECEADDHIDQALEVAVKDGHDENSAPISGEDPSKVDNKLLEEDESEMIDDAFGKEETNTIIEDNNGGNGEGDSEQQGIHSAMENDGVGNNNNSSAPEGEKPMEGGEKPLDYVVSTLIIHDGGHGCSDNILGDGKQAQEPELVTKHGDGSSRSYADTKAGSGEGDGHEQVQLAAMEDGGNENISNSEAGVEEQSNKCKEPVEADHHEQEQQQTAIEDDGNENVADVVVSGEEVQDKKGKKPMEYAPSGNDPESGPDVGNKGQLDHQGTNPDANDGSGPSTFVVSSEGDHNNQIQQAAIFEDPDTEIVNMNANANSTGYMAIQGDMQTQQDPTTTIDLRKRTRSIHEQGEASHNVGGDDKPGQEARKKCKFGGDSGSTSANGAVGYNEPPTQQANRSFLLFGAPIPREQEPDVAINTNDGLESGSDHAAGGKFANGSPPTQQPTKGIQLFGVYITEEQVQPVARRGIQLFGAYMITGQPSVGMQNGDRGKSHAGGESSMQRPKSGLRLFGFDI</sequence>
<feature type="compositionally biased region" description="Basic and acidic residues" evidence="1">
    <location>
        <begin position="47"/>
        <end position="61"/>
    </location>
</feature>
<protein>
    <submittedName>
        <fullName evidence="2">Uncharacterized protein</fullName>
    </submittedName>
</protein>
<comment type="caution">
    <text evidence="2">The sequence shown here is derived from an EMBL/GenBank/DDBJ whole genome shotgun (WGS) entry which is preliminary data.</text>
</comment>
<proteinExistence type="predicted"/>
<feature type="compositionally biased region" description="Basic and acidic residues" evidence="1">
    <location>
        <begin position="161"/>
        <end position="172"/>
    </location>
</feature>
<keyword evidence="3" id="KW-1185">Reference proteome</keyword>
<feature type="compositionally biased region" description="Polar residues" evidence="1">
    <location>
        <begin position="102"/>
        <end position="112"/>
    </location>
</feature>
<evidence type="ECO:0000313" key="2">
    <source>
        <dbReference type="EMBL" id="CAH1415152.1"/>
    </source>
</evidence>
<feature type="compositionally biased region" description="Basic and acidic residues" evidence="1">
    <location>
        <begin position="359"/>
        <end position="368"/>
    </location>
</feature>
<feature type="compositionally biased region" description="Basic and acidic residues" evidence="1">
    <location>
        <begin position="425"/>
        <end position="436"/>
    </location>
</feature>
<dbReference type="Proteomes" id="UP001157418">
    <property type="component" value="Unassembled WGS sequence"/>
</dbReference>
<feature type="compositionally biased region" description="Basic and acidic residues" evidence="1">
    <location>
        <begin position="183"/>
        <end position="195"/>
    </location>
</feature>
<feature type="compositionally biased region" description="Basic and acidic residues" evidence="1">
    <location>
        <begin position="333"/>
        <end position="351"/>
    </location>
</feature>
<dbReference type="EMBL" id="CAKMRJ010000001">
    <property type="protein sequence ID" value="CAH1415152.1"/>
    <property type="molecule type" value="Genomic_DNA"/>
</dbReference>
<feature type="compositionally biased region" description="Basic and acidic residues" evidence="1">
    <location>
        <begin position="244"/>
        <end position="261"/>
    </location>
</feature>
<evidence type="ECO:0000256" key="1">
    <source>
        <dbReference type="SAM" id="MobiDB-lite"/>
    </source>
</evidence>
<feature type="compositionally biased region" description="Basic and acidic residues" evidence="1">
    <location>
        <begin position="560"/>
        <end position="569"/>
    </location>
</feature>
<feature type="region of interest" description="Disordered" evidence="1">
    <location>
        <begin position="806"/>
        <end position="830"/>
    </location>
</feature>
<feature type="compositionally biased region" description="Basic and acidic residues" evidence="1">
    <location>
        <begin position="463"/>
        <end position="476"/>
    </location>
</feature>
<dbReference type="AlphaFoldDB" id="A0AAU9LL93"/>
<accession>A0AAU9LL93</accession>
<feature type="region of interest" description="Disordered" evidence="1">
    <location>
        <begin position="1"/>
        <end position="79"/>
    </location>
</feature>